<organism evidence="2">
    <name type="scientific">mine drainage metagenome</name>
    <dbReference type="NCBI Taxonomy" id="410659"/>
    <lineage>
        <taxon>unclassified sequences</taxon>
        <taxon>metagenomes</taxon>
        <taxon>ecological metagenomes</taxon>
    </lineage>
</organism>
<comment type="caution">
    <text evidence="2">The sequence shown here is derived from an EMBL/GenBank/DDBJ whole genome shotgun (WGS) entry which is preliminary data.</text>
</comment>
<protein>
    <submittedName>
        <fullName evidence="2">Uncharacterized protein</fullName>
    </submittedName>
</protein>
<name>A0A1J5QW31_9ZZZZ</name>
<evidence type="ECO:0000256" key="1">
    <source>
        <dbReference type="SAM" id="MobiDB-lite"/>
    </source>
</evidence>
<feature type="region of interest" description="Disordered" evidence="1">
    <location>
        <begin position="112"/>
        <end position="186"/>
    </location>
</feature>
<accession>A0A1J5QW31</accession>
<proteinExistence type="predicted"/>
<sequence length="186" mass="19541">MAARGGALRRLRQASTWIVHALRGEWLRGAVRFGGCDRRRPESSTRSGESGSAGCCASAAAAGVDLNRLRAPGGTAARGGALRRLRQASTWIVYALRGEWLRGVLRFGGCDRRRPESSTRSGGKGRGRWRAAAVAADREGRGGALRERLAAGSGRGRSAGRRRGAAAAARPGAFRSAPARPAPTAR</sequence>
<dbReference type="EMBL" id="MLJW01000399">
    <property type="protein sequence ID" value="OIQ87878.1"/>
    <property type="molecule type" value="Genomic_DNA"/>
</dbReference>
<evidence type="ECO:0000313" key="2">
    <source>
        <dbReference type="EMBL" id="OIQ87878.1"/>
    </source>
</evidence>
<gene>
    <name evidence="2" type="ORF">GALL_302420</name>
</gene>
<reference evidence="2" key="1">
    <citation type="submission" date="2016-10" db="EMBL/GenBank/DDBJ databases">
        <title>Sequence of Gallionella enrichment culture.</title>
        <authorList>
            <person name="Poehlein A."/>
            <person name="Muehling M."/>
            <person name="Daniel R."/>
        </authorList>
    </citation>
    <scope>NUCLEOTIDE SEQUENCE</scope>
</reference>
<feature type="compositionally biased region" description="Low complexity" evidence="1">
    <location>
        <begin position="165"/>
        <end position="186"/>
    </location>
</feature>
<feature type="compositionally biased region" description="Basic and acidic residues" evidence="1">
    <location>
        <begin position="136"/>
        <end position="149"/>
    </location>
</feature>
<dbReference type="AlphaFoldDB" id="A0A1J5QW31"/>